<evidence type="ECO:0000256" key="1">
    <source>
        <dbReference type="ARBA" id="ARBA00001946"/>
    </source>
</evidence>
<dbReference type="SUPFAM" id="SSF52374">
    <property type="entry name" value="Nucleotidylyl transferase"/>
    <property type="match status" value="1"/>
</dbReference>
<evidence type="ECO:0000256" key="12">
    <source>
        <dbReference type="ARBA" id="ARBA00022741"/>
    </source>
</evidence>
<reference evidence="23" key="1">
    <citation type="submission" date="2021-08" db="EMBL/GenBank/DDBJ databases">
        <authorList>
            <person name="Misof B."/>
            <person name="Oliver O."/>
            <person name="Podsiadlowski L."/>
            <person name="Donath A."/>
            <person name="Peters R."/>
            <person name="Mayer C."/>
            <person name="Rust J."/>
            <person name="Gunkel S."/>
            <person name="Lesny P."/>
            <person name="Martin S."/>
            <person name="Oeyen J.P."/>
            <person name="Petersen M."/>
            <person name="Panagiotis P."/>
            <person name="Wilbrandt J."/>
            <person name="Tanja T."/>
        </authorList>
    </citation>
    <scope>NUCLEOTIDE SEQUENCE</scope>
    <source>
        <strain evidence="23">GBR_01_08_01A</strain>
        <tissue evidence="23">Thorax + abdomen</tissue>
    </source>
</reference>
<feature type="compositionally biased region" description="Basic and acidic residues" evidence="21">
    <location>
        <begin position="914"/>
        <end position="933"/>
    </location>
</feature>
<dbReference type="AlphaFoldDB" id="A0AAD9VIE9"/>
<accession>A0AAD9VIE9</accession>
<evidence type="ECO:0000256" key="5">
    <source>
        <dbReference type="ARBA" id="ARBA00007064"/>
    </source>
</evidence>
<dbReference type="GO" id="GO:0009435">
    <property type="term" value="P:NAD+ biosynthetic process"/>
    <property type="evidence" value="ECO:0007669"/>
    <property type="project" value="InterPro"/>
</dbReference>
<evidence type="ECO:0000313" key="24">
    <source>
        <dbReference type="Proteomes" id="UP001258017"/>
    </source>
</evidence>
<feature type="region of interest" description="Disordered" evidence="21">
    <location>
        <begin position="709"/>
        <end position="729"/>
    </location>
</feature>
<evidence type="ECO:0000256" key="6">
    <source>
        <dbReference type="ARBA" id="ARBA00011881"/>
    </source>
</evidence>
<evidence type="ECO:0000256" key="3">
    <source>
        <dbReference type="ARBA" id="ARBA00004658"/>
    </source>
</evidence>
<comment type="similarity">
    <text evidence="5">Belongs to the eukaryotic NMN adenylyltransferase family.</text>
</comment>
<evidence type="ECO:0000256" key="8">
    <source>
        <dbReference type="ARBA" id="ARBA00012390"/>
    </source>
</evidence>
<feature type="domain" description="Cytidyltransferase-like" evidence="22">
    <location>
        <begin position="2"/>
        <end position="198"/>
    </location>
</feature>
<sequence>MHLRMFEVARDHLHKMGNHTVVGGVISPVNDAYGKKDLAPATHRCAMLCLALQNNDWIRLSTWEVRQNGWTRTRRSLQHHQNLLNLIAYDTNDVKNNISCEDLDWIPENIKNNPDQAPIQIKFLCGADLLESFGKHNLWIEEDIEAIVGQHGLVVVTREDCNPNKFIYDSDILSKHMHNIHIVTEWIPNEVSSTRIRRAFKRGESVRYLLQDSVIDYVYKHGLYDAKSTPTAIKLDLTSPNANDYLTIDPKYQSTFLTPSPSDVTMESPSPVEIISIDVPDTVLRKNLQNATSAAFVASRQSSGLEEAREKFINALAADNGNIKPVTSSTKAAYPGQAKQIIATESGESQILDEVGSVNDDRRVARVHPCPSKVNETSTNSPPTFEDVSVKVDQVETVFVGASDNVDRVEETTFTKEDSVCATLGESSEAKGENETCLLSVEEKVQSEKDKLTDYTLSKADHTYSKLVDDRKNEGEDETSAGDRRTSLKEGVQDVTSMEDTPVDGQGDKENSQGEESSNEQRIDETSLDSTVDPKKSRQEDSGIVQNVELSPAASTIEPVSVIENLAVENEIVTEEEENKELPAIVGTNDEKSISLRDVAQLEEFQPVKRTPKRDPSLEIDGKYLKSVVNSRKSPRKLKDGQLRQFECVSPTDQDRIDDPAISQKPGKVKSKANPRRGTSDTRSQEKVTNPRRYDTALKGSLDSMMKVNESKQTFRRKPSKNSKDVFSKKSKSYESIKKIQEVYLGEPSKTDSSTSQTLFTAEEFDTQTDEFCSICCYMNELTLRTEEEISSPNQETFYTLRSNCSSLEDSTECDICSSWNLQSSTELLNRTILATTNNDESFCEICEICGEVGENIEPHGDPVMARRPKGYQEKRISRDDRRILDNATVTDVSLDDDNFEIENCGLMSGTESMDDRGLVPSEGESRDIEKVTPKSMYSRGTSLKTREKYFVPKDELAILSSGSRKVTRKGSLLKKRTDDQQNVGQQDKRRYSSADNLQVAKVFSRSDKPLRSKAGRSIGSADNIRSSRSTRRCKSLQRSVDNVRYLDSSTDNLDSLAESLGHENNDEERRSFDWNEKPKVRDNETVKMILTKHGIKIISQKETAL</sequence>
<evidence type="ECO:0000259" key="22">
    <source>
        <dbReference type="Pfam" id="PF01467"/>
    </source>
</evidence>
<dbReference type="InterPro" id="IPR051182">
    <property type="entry name" value="Euk_NMN_adenylyltrnsfrase"/>
</dbReference>
<evidence type="ECO:0000256" key="17">
    <source>
        <dbReference type="ARBA" id="ARBA00074013"/>
    </source>
</evidence>
<evidence type="ECO:0000256" key="18">
    <source>
        <dbReference type="ARBA" id="ARBA00075132"/>
    </source>
</evidence>
<keyword evidence="15" id="KW-0496">Mitochondrion</keyword>
<keyword evidence="13" id="KW-0067">ATP-binding</keyword>
<evidence type="ECO:0000256" key="19">
    <source>
        <dbReference type="ARBA" id="ARBA00079369"/>
    </source>
</evidence>
<dbReference type="PANTHER" id="PTHR12039:SF0">
    <property type="entry name" value="NICOTINAMIDE-NUCLEOTIDE ADENYLYLTRANSFERASE"/>
    <property type="match status" value="1"/>
</dbReference>
<keyword evidence="11" id="KW-0548">Nucleotidyltransferase</keyword>
<comment type="pathway">
    <text evidence="4">Cofactor biosynthesis; NAD(+) biosynthesis; deamido-NAD(+) from nicotinate D-ribonucleotide: step 1/1.</text>
</comment>
<feature type="region of interest" description="Disordered" evidence="21">
    <location>
        <begin position="1009"/>
        <end position="1037"/>
    </location>
</feature>
<dbReference type="InterPro" id="IPR045094">
    <property type="entry name" value="NMNAT_euk"/>
</dbReference>
<evidence type="ECO:0000256" key="9">
    <source>
        <dbReference type="ARBA" id="ARBA00022642"/>
    </source>
</evidence>
<evidence type="ECO:0000256" key="11">
    <source>
        <dbReference type="ARBA" id="ARBA00022695"/>
    </source>
</evidence>
<dbReference type="NCBIfam" id="TIGR00482">
    <property type="entry name" value="nicotinate (nicotinamide) nucleotide adenylyltransferase"/>
    <property type="match status" value="1"/>
</dbReference>
<feature type="region of interest" description="Disordered" evidence="21">
    <location>
        <begin position="631"/>
        <end position="697"/>
    </location>
</feature>
<evidence type="ECO:0000256" key="13">
    <source>
        <dbReference type="ARBA" id="ARBA00022840"/>
    </source>
</evidence>
<dbReference type="EMBL" id="JAIFRP010004408">
    <property type="protein sequence ID" value="KAK2575823.1"/>
    <property type="molecule type" value="Genomic_DNA"/>
</dbReference>
<evidence type="ECO:0000256" key="10">
    <source>
        <dbReference type="ARBA" id="ARBA00022679"/>
    </source>
</evidence>
<comment type="pathway">
    <text evidence="3">Cofactor biosynthesis; NAD(+) biosynthesis; NAD(+) from nicotinamide D-ribonucleotide: step 1/1.</text>
</comment>
<evidence type="ECO:0000256" key="15">
    <source>
        <dbReference type="ARBA" id="ARBA00023128"/>
    </source>
</evidence>
<keyword evidence="12" id="KW-0547">Nucleotide-binding</keyword>
<comment type="subcellular location">
    <subcellularLocation>
        <location evidence="2">Mitochondrion</location>
    </subcellularLocation>
</comment>
<dbReference type="Gene3D" id="3.40.50.620">
    <property type="entry name" value="HUPs"/>
    <property type="match status" value="1"/>
</dbReference>
<dbReference type="EC" id="2.7.7.1" evidence="8"/>
<comment type="function">
    <text evidence="20">Catalyzes the formation of NAD(+) from nicotinamide mononucleotide (NMN) and ATP. Can also use the deamidated form; nicotinic acid mononucleotide (NaMN) as substrate with the same efficiency. Can use triazofurin monophosphate (TrMP) as substrate. Can also use GTP and ITP as nucleotide donors. Also catalyzes the reverse reaction, i.e. the pyrophosphorolytic cleavage of NAD(+). For the pyrophosphorolytic activity, can use NAD(+), NADH, NaAD, nicotinic acid adenine dinucleotide phosphate (NHD), nicotinamide guanine dinucleotide (NGD) as substrates. Fails to cleave phosphorylated dinucleotides NADP(+), NADPH and NaADP(+). Protects against axonal degeneration following injury. May be involved in the maintenance of axonal integrity. Also functions as a stress-response chaperone protein that prevents toxic aggregation of proteins; this function may be independent of its NAD(+) synthesis activity.</text>
</comment>
<dbReference type="InterPro" id="IPR005248">
    <property type="entry name" value="NadD/NMNAT"/>
</dbReference>
<comment type="caution">
    <text evidence="23">The sequence shown here is derived from an EMBL/GenBank/DDBJ whole genome shotgun (WGS) entry which is preliminary data.</text>
</comment>
<dbReference type="Proteomes" id="UP001258017">
    <property type="component" value="Unassembled WGS sequence"/>
</dbReference>
<comment type="cofactor">
    <cofactor evidence="1">
        <name>Mg(2+)</name>
        <dbReference type="ChEBI" id="CHEBI:18420"/>
    </cofactor>
</comment>
<reference evidence="23" key="2">
    <citation type="journal article" date="2023" name="Commun. Biol.">
        <title>Intrasexual cuticular hydrocarbon dimorphism in a wasp sheds light on hydrocarbon biosynthesis genes in Hymenoptera.</title>
        <authorList>
            <person name="Moris V.C."/>
            <person name="Podsiadlowski L."/>
            <person name="Martin S."/>
            <person name="Oeyen J.P."/>
            <person name="Donath A."/>
            <person name="Petersen M."/>
            <person name="Wilbrandt J."/>
            <person name="Misof B."/>
            <person name="Liedtke D."/>
            <person name="Thamm M."/>
            <person name="Scheiner R."/>
            <person name="Schmitt T."/>
            <person name="Niehuis O."/>
        </authorList>
    </citation>
    <scope>NUCLEOTIDE SEQUENCE</scope>
    <source>
        <strain evidence="23">GBR_01_08_01A</strain>
    </source>
</reference>
<feature type="region of interest" description="Disordered" evidence="21">
    <location>
        <begin position="911"/>
        <end position="940"/>
    </location>
</feature>
<name>A0AAD9VIE9_9HYME</name>
<dbReference type="CDD" id="cd09286">
    <property type="entry name" value="NMNAT_Eukarya"/>
    <property type="match status" value="1"/>
</dbReference>
<dbReference type="EC" id="2.7.7.18" evidence="7"/>
<dbReference type="InterPro" id="IPR014729">
    <property type="entry name" value="Rossmann-like_a/b/a_fold"/>
</dbReference>
<gene>
    <name evidence="23" type="ORF">KPH14_007201</name>
</gene>
<feature type="compositionally biased region" description="Basic and acidic residues" evidence="21">
    <location>
        <begin position="481"/>
        <end position="492"/>
    </location>
</feature>
<evidence type="ECO:0000256" key="21">
    <source>
        <dbReference type="SAM" id="MobiDB-lite"/>
    </source>
</evidence>
<evidence type="ECO:0000313" key="23">
    <source>
        <dbReference type="EMBL" id="KAK2575823.1"/>
    </source>
</evidence>
<dbReference type="FunFam" id="3.40.50.620:FF:000221">
    <property type="entry name" value="Nicotinamide/nicotinic acid mononucleotide adenylyltransferase 3"/>
    <property type="match status" value="1"/>
</dbReference>
<evidence type="ECO:0000256" key="20">
    <source>
        <dbReference type="ARBA" id="ARBA00093425"/>
    </source>
</evidence>
<keyword evidence="9" id="KW-0662">Pyridine nucleotide biosynthesis</keyword>
<proteinExistence type="inferred from homology"/>
<dbReference type="GO" id="GO:0005524">
    <property type="term" value="F:ATP binding"/>
    <property type="evidence" value="ECO:0007669"/>
    <property type="project" value="UniProtKB-KW"/>
</dbReference>
<evidence type="ECO:0000256" key="7">
    <source>
        <dbReference type="ARBA" id="ARBA00012389"/>
    </source>
</evidence>
<protein>
    <recommendedName>
        <fullName evidence="17">Nicotinamide/nicotinic acid mononucleotide adenylyltransferase 3</fullName>
        <ecNumber evidence="8">2.7.7.1</ecNumber>
        <ecNumber evidence="7">2.7.7.18</ecNumber>
    </recommendedName>
    <alternativeName>
        <fullName evidence="18">Nicotinamide-nucleotide adenylyltransferase 3</fullName>
    </alternativeName>
    <alternativeName>
        <fullName evidence="19">Nicotinate-nucleotide adenylyltransferase 3</fullName>
    </alternativeName>
</protein>
<evidence type="ECO:0000256" key="4">
    <source>
        <dbReference type="ARBA" id="ARBA00005019"/>
    </source>
</evidence>
<dbReference type="GO" id="GO:0004515">
    <property type="term" value="F:nicotinate-nucleotide adenylyltransferase activity"/>
    <property type="evidence" value="ECO:0007669"/>
    <property type="project" value="UniProtKB-EC"/>
</dbReference>
<dbReference type="GO" id="GO:0005759">
    <property type="term" value="C:mitochondrial matrix"/>
    <property type="evidence" value="ECO:0007669"/>
    <property type="project" value="UniProtKB-ARBA"/>
</dbReference>
<keyword evidence="10" id="KW-0808">Transferase</keyword>
<evidence type="ECO:0000256" key="2">
    <source>
        <dbReference type="ARBA" id="ARBA00004173"/>
    </source>
</evidence>
<organism evidence="23 24">
    <name type="scientific">Odynerus spinipes</name>
    <dbReference type="NCBI Taxonomy" id="1348599"/>
    <lineage>
        <taxon>Eukaryota</taxon>
        <taxon>Metazoa</taxon>
        <taxon>Ecdysozoa</taxon>
        <taxon>Arthropoda</taxon>
        <taxon>Hexapoda</taxon>
        <taxon>Insecta</taxon>
        <taxon>Pterygota</taxon>
        <taxon>Neoptera</taxon>
        <taxon>Endopterygota</taxon>
        <taxon>Hymenoptera</taxon>
        <taxon>Apocrita</taxon>
        <taxon>Aculeata</taxon>
        <taxon>Vespoidea</taxon>
        <taxon>Vespidae</taxon>
        <taxon>Eumeninae</taxon>
        <taxon>Odynerus</taxon>
    </lineage>
</organism>
<comment type="subunit">
    <text evidence="6">Homotetramer.</text>
</comment>
<dbReference type="InterPro" id="IPR004821">
    <property type="entry name" value="Cyt_trans-like"/>
</dbReference>
<feature type="compositionally biased region" description="Basic and acidic residues" evidence="21">
    <location>
        <begin position="532"/>
        <end position="541"/>
    </location>
</feature>
<evidence type="ECO:0000256" key="14">
    <source>
        <dbReference type="ARBA" id="ARBA00023027"/>
    </source>
</evidence>
<dbReference type="Pfam" id="PF01467">
    <property type="entry name" value="CTP_transf_like"/>
    <property type="match status" value="1"/>
</dbReference>
<comment type="catalytic activity">
    <reaction evidence="16">
        <text>nicotinate beta-D-ribonucleotide + ATP + H(+) = deamido-NAD(+) + diphosphate</text>
        <dbReference type="Rhea" id="RHEA:22860"/>
        <dbReference type="ChEBI" id="CHEBI:15378"/>
        <dbReference type="ChEBI" id="CHEBI:30616"/>
        <dbReference type="ChEBI" id="CHEBI:33019"/>
        <dbReference type="ChEBI" id="CHEBI:57502"/>
        <dbReference type="ChEBI" id="CHEBI:58437"/>
        <dbReference type="EC" id="2.7.7.18"/>
    </reaction>
</comment>
<evidence type="ECO:0000256" key="16">
    <source>
        <dbReference type="ARBA" id="ARBA00048721"/>
    </source>
</evidence>
<dbReference type="PANTHER" id="PTHR12039">
    <property type="entry name" value="NICOTINAMIDE MONONUCLEOTIDE ADENYLYLTRANSFERASE"/>
    <property type="match status" value="1"/>
</dbReference>
<keyword evidence="14" id="KW-0520">NAD</keyword>
<keyword evidence="24" id="KW-1185">Reference proteome</keyword>
<feature type="region of interest" description="Disordered" evidence="21">
    <location>
        <begin position="467"/>
        <end position="550"/>
    </location>
</feature>
<dbReference type="GO" id="GO:0000309">
    <property type="term" value="F:nicotinamide-nucleotide adenylyltransferase activity"/>
    <property type="evidence" value="ECO:0007669"/>
    <property type="project" value="UniProtKB-EC"/>
</dbReference>
<feature type="region of interest" description="Disordered" evidence="21">
    <location>
        <begin position="970"/>
        <end position="993"/>
    </location>
</feature>